<dbReference type="PANTHER" id="PTHR21666">
    <property type="entry name" value="PEPTIDASE-RELATED"/>
    <property type="match status" value="1"/>
</dbReference>
<gene>
    <name evidence="5" type="ORF">DHW31_02775</name>
</gene>
<dbReference type="PROSITE" id="PS51109">
    <property type="entry name" value="G5"/>
    <property type="match status" value="1"/>
</dbReference>
<name>A0A3D2SDL8_9BACE</name>
<feature type="domain" description="G5" evidence="3">
    <location>
        <begin position="266"/>
        <end position="346"/>
    </location>
</feature>
<organism evidence="5 6">
    <name type="scientific">Bacteroides graminisolvens</name>
    <dbReference type="NCBI Taxonomy" id="477666"/>
    <lineage>
        <taxon>Bacteria</taxon>
        <taxon>Pseudomonadati</taxon>
        <taxon>Bacteroidota</taxon>
        <taxon>Bacteroidia</taxon>
        <taxon>Bacteroidales</taxon>
        <taxon>Bacteroidaceae</taxon>
        <taxon>Bacteroides</taxon>
    </lineage>
</organism>
<dbReference type="Pfam" id="PF01551">
    <property type="entry name" value="Peptidase_M23"/>
    <property type="match status" value="1"/>
</dbReference>
<dbReference type="PANTHER" id="PTHR21666:SF270">
    <property type="entry name" value="MUREIN HYDROLASE ACTIVATOR ENVC"/>
    <property type="match status" value="1"/>
</dbReference>
<dbReference type="Gene3D" id="2.20.230.10">
    <property type="entry name" value="Resuscitation-promoting factor rpfb"/>
    <property type="match status" value="1"/>
</dbReference>
<keyword evidence="2" id="KW-1133">Transmembrane helix</keyword>
<dbReference type="SMART" id="SM01208">
    <property type="entry name" value="G5"/>
    <property type="match status" value="1"/>
</dbReference>
<dbReference type="InterPro" id="IPR036779">
    <property type="entry name" value="LysM_dom_sf"/>
</dbReference>
<feature type="transmembrane region" description="Helical" evidence="2">
    <location>
        <begin position="41"/>
        <end position="62"/>
    </location>
</feature>
<dbReference type="SUPFAM" id="SSF51261">
    <property type="entry name" value="Duplicated hybrid motif"/>
    <property type="match status" value="1"/>
</dbReference>
<keyword evidence="1" id="KW-0732">Signal</keyword>
<feature type="domain" description="LysM" evidence="4">
    <location>
        <begin position="215"/>
        <end position="259"/>
    </location>
</feature>
<evidence type="ECO:0000313" key="6">
    <source>
        <dbReference type="Proteomes" id="UP000263098"/>
    </source>
</evidence>
<dbReference type="AlphaFoldDB" id="A0A3D2SDL8"/>
<reference evidence="5 6" key="1">
    <citation type="journal article" date="2018" name="Nat. Biotechnol.">
        <title>A standardized bacterial taxonomy based on genome phylogeny substantially revises the tree of life.</title>
        <authorList>
            <person name="Parks D.H."/>
            <person name="Chuvochina M."/>
            <person name="Waite D.W."/>
            <person name="Rinke C."/>
            <person name="Skarshewski A."/>
            <person name="Chaumeil P.A."/>
            <person name="Hugenholtz P."/>
        </authorList>
    </citation>
    <scope>NUCLEOTIDE SEQUENCE [LARGE SCALE GENOMIC DNA]</scope>
    <source>
        <strain evidence="5">UBA9667</strain>
    </source>
</reference>
<dbReference type="CDD" id="cd00118">
    <property type="entry name" value="LysM"/>
    <property type="match status" value="1"/>
</dbReference>
<dbReference type="Pfam" id="PF07501">
    <property type="entry name" value="G5"/>
    <property type="match status" value="1"/>
</dbReference>
<dbReference type="GO" id="GO:0004222">
    <property type="term" value="F:metalloendopeptidase activity"/>
    <property type="evidence" value="ECO:0007669"/>
    <property type="project" value="TreeGrafter"/>
</dbReference>
<evidence type="ECO:0000259" key="4">
    <source>
        <dbReference type="PROSITE" id="PS51782"/>
    </source>
</evidence>
<dbReference type="Proteomes" id="UP000263098">
    <property type="component" value="Unassembled WGS sequence"/>
</dbReference>
<dbReference type="InterPro" id="IPR011055">
    <property type="entry name" value="Dup_hybrid_motif"/>
</dbReference>
<dbReference type="Gene3D" id="3.10.350.10">
    <property type="entry name" value="LysM domain"/>
    <property type="match status" value="1"/>
</dbReference>
<evidence type="ECO:0000313" key="5">
    <source>
        <dbReference type="EMBL" id="HCK23698.1"/>
    </source>
</evidence>
<dbReference type="Pfam" id="PF01476">
    <property type="entry name" value="LysM"/>
    <property type="match status" value="1"/>
</dbReference>
<dbReference type="CDD" id="cd12797">
    <property type="entry name" value="M23_peptidase"/>
    <property type="match status" value="1"/>
</dbReference>
<evidence type="ECO:0000256" key="2">
    <source>
        <dbReference type="SAM" id="Phobius"/>
    </source>
</evidence>
<dbReference type="SMART" id="SM00257">
    <property type="entry name" value="LysM"/>
    <property type="match status" value="1"/>
</dbReference>
<evidence type="ECO:0000259" key="3">
    <source>
        <dbReference type="PROSITE" id="PS51109"/>
    </source>
</evidence>
<accession>A0A3D2SDL8</accession>
<dbReference type="InterPro" id="IPR011098">
    <property type="entry name" value="G5_dom"/>
</dbReference>
<keyword evidence="2" id="KW-0812">Transmembrane</keyword>
<sequence length="477" mass="51896">MRIPNFLKNAFQQSKSLALVSTRPSLYEQLAEMKKALRHRALPLLITISMIVVLFTVFSFFYTPAYAVNLEGQTLGIVADAAVYKQASASAQEALARVLGASTEELDVVKLSMTIADKDELATSDELADSMLEQVDELQRGYVLYIDEKAVGLSASQETLQALLDEIKAPYQSEKTISATFSEDVSIRYDYTALSTPSDPDTVRAKLTANREEAATYTVVQGDTFSEIAERFALWQNELRDLNPSVTPDKLSIGEVLTIKQAVPALSVITVERSVYEEEIPIPIEYVDDSALYIGDSRIVEAGSAGIANVEAEITYQNGVETARNILSTTTKVEATTRIVARGTQKPPKTASKGTYIWPVNGKVTSTTGKRTLLGSTGYHSGLDIAVPYGTEVKASDGGTVTFSGWKGNYGNLVIITHDNGTQTYYAHNSELLVSKGDKVYQGQAIAKAGSTGRSTGSHCHFEVRVNGKTMNPYNYL</sequence>
<dbReference type="PROSITE" id="PS51782">
    <property type="entry name" value="LYSM"/>
    <property type="match status" value="1"/>
</dbReference>
<evidence type="ECO:0000256" key="1">
    <source>
        <dbReference type="ARBA" id="ARBA00022729"/>
    </source>
</evidence>
<protein>
    <submittedName>
        <fullName evidence="5">M23 family peptidase</fullName>
    </submittedName>
</protein>
<dbReference type="EMBL" id="DPVG01000097">
    <property type="protein sequence ID" value="HCK23698.1"/>
    <property type="molecule type" value="Genomic_DNA"/>
</dbReference>
<dbReference type="SUPFAM" id="SSF54106">
    <property type="entry name" value="LysM domain"/>
    <property type="match status" value="1"/>
</dbReference>
<dbReference type="InterPro" id="IPR018392">
    <property type="entry name" value="LysM"/>
</dbReference>
<dbReference type="Gene3D" id="2.70.70.10">
    <property type="entry name" value="Glucose Permease (Domain IIA)"/>
    <property type="match status" value="1"/>
</dbReference>
<dbReference type="InterPro" id="IPR016047">
    <property type="entry name" value="M23ase_b-sheet_dom"/>
</dbReference>
<dbReference type="InterPro" id="IPR050570">
    <property type="entry name" value="Cell_wall_metabolism_enzyme"/>
</dbReference>
<proteinExistence type="predicted"/>
<comment type="caution">
    <text evidence="5">The sequence shown here is derived from an EMBL/GenBank/DDBJ whole genome shotgun (WGS) entry which is preliminary data.</text>
</comment>
<keyword evidence="2" id="KW-0472">Membrane</keyword>